<dbReference type="NCBIfam" id="TIGR00079">
    <property type="entry name" value="pept_deformyl"/>
    <property type="match status" value="1"/>
</dbReference>
<comment type="function">
    <text evidence="2">Removes the formyl group from the N-terminal Met of newly synthesized proteins. Requires at least a dipeptide for an efficient rate of reaction. N-terminal L-methionine is a prerequisite for activity but the enzyme has broad specificity at other positions.</text>
</comment>
<keyword evidence="2 3" id="KW-0378">Hydrolase</keyword>
<dbReference type="EMBL" id="MLCB01000151">
    <property type="protein sequence ID" value="OJI93231.1"/>
    <property type="molecule type" value="Genomic_DNA"/>
</dbReference>
<comment type="catalytic activity">
    <reaction evidence="2">
        <text>N-terminal N-formyl-L-methionyl-[peptide] + H2O = N-terminal L-methionyl-[peptide] + formate</text>
        <dbReference type="Rhea" id="RHEA:24420"/>
        <dbReference type="Rhea" id="RHEA-COMP:10639"/>
        <dbReference type="Rhea" id="RHEA-COMP:10640"/>
        <dbReference type="ChEBI" id="CHEBI:15377"/>
        <dbReference type="ChEBI" id="CHEBI:15740"/>
        <dbReference type="ChEBI" id="CHEBI:49298"/>
        <dbReference type="ChEBI" id="CHEBI:64731"/>
        <dbReference type="EC" id="3.5.1.88"/>
    </reaction>
</comment>
<evidence type="ECO:0000256" key="1">
    <source>
        <dbReference type="ARBA" id="ARBA00010759"/>
    </source>
</evidence>
<proteinExistence type="inferred from homology"/>
<feature type="active site" evidence="2">
    <location>
        <position position="137"/>
    </location>
</feature>
<dbReference type="GO" id="GO:0042586">
    <property type="term" value="F:peptide deformylase activity"/>
    <property type="evidence" value="ECO:0007669"/>
    <property type="project" value="UniProtKB-UniRule"/>
</dbReference>
<feature type="binding site" evidence="2">
    <location>
        <position position="94"/>
    </location>
    <ligand>
        <name>Fe cation</name>
        <dbReference type="ChEBI" id="CHEBI:24875"/>
    </ligand>
</feature>
<dbReference type="PRINTS" id="PR01576">
    <property type="entry name" value="PDEFORMYLASE"/>
</dbReference>
<accession>A0A1L9NVI3</accession>
<dbReference type="RefSeq" id="WP_072631099.1">
    <property type="nucleotide sequence ID" value="NZ_JABBAN010000089.1"/>
</dbReference>
<comment type="cofactor">
    <cofactor evidence="2">
        <name>Fe(2+)</name>
        <dbReference type="ChEBI" id="CHEBI:29033"/>
    </cofactor>
    <text evidence="2">Binds 1 Fe(2+) ion.</text>
</comment>
<reference evidence="3 4" key="1">
    <citation type="submission" date="2016-10" db="EMBL/GenBank/DDBJ databases">
        <title>Genome sequence of Planktotalea frisia SH6-1.</title>
        <authorList>
            <person name="Poehlein A."/>
            <person name="Bakenhus I."/>
            <person name="Voget S."/>
            <person name="Brinkhoff T."/>
            <person name="Simon M."/>
        </authorList>
    </citation>
    <scope>NUCLEOTIDE SEQUENCE [LARGE SCALE GENOMIC DNA]</scope>
    <source>
        <strain evidence="3 4">SH6-1</strain>
    </source>
</reference>
<organism evidence="3 4">
    <name type="scientific">Planktotalea frisia</name>
    <dbReference type="NCBI Taxonomy" id="696762"/>
    <lineage>
        <taxon>Bacteria</taxon>
        <taxon>Pseudomonadati</taxon>
        <taxon>Pseudomonadota</taxon>
        <taxon>Alphaproteobacteria</taxon>
        <taxon>Rhodobacterales</taxon>
        <taxon>Paracoccaceae</taxon>
        <taxon>Planktotalea</taxon>
    </lineage>
</organism>
<comment type="similarity">
    <text evidence="1 2">Belongs to the polypeptide deformylase family.</text>
</comment>
<dbReference type="EC" id="3.5.1.88" evidence="2"/>
<evidence type="ECO:0000313" key="3">
    <source>
        <dbReference type="EMBL" id="OJI93231.1"/>
    </source>
</evidence>
<dbReference type="PANTHER" id="PTHR10458:SF22">
    <property type="entry name" value="PEPTIDE DEFORMYLASE"/>
    <property type="match status" value="1"/>
</dbReference>
<dbReference type="Pfam" id="PF01327">
    <property type="entry name" value="Pep_deformylase"/>
    <property type="match status" value="1"/>
</dbReference>
<keyword evidence="2" id="KW-0479">Metal-binding</keyword>
<dbReference type="NCBIfam" id="NF001159">
    <property type="entry name" value="PRK00150.1-3"/>
    <property type="match status" value="1"/>
</dbReference>
<dbReference type="GO" id="GO:0046872">
    <property type="term" value="F:metal ion binding"/>
    <property type="evidence" value="ECO:0007669"/>
    <property type="project" value="UniProtKB-KW"/>
</dbReference>
<dbReference type="Proteomes" id="UP000184514">
    <property type="component" value="Unassembled WGS sequence"/>
</dbReference>
<comment type="caution">
    <text evidence="3">The sequence shown here is derived from an EMBL/GenBank/DDBJ whole genome shotgun (WGS) entry which is preliminary data.</text>
</comment>
<dbReference type="PIRSF" id="PIRSF004749">
    <property type="entry name" value="Pep_def"/>
    <property type="match status" value="1"/>
</dbReference>
<protein>
    <recommendedName>
        <fullName evidence="2">Peptide deformylase</fullName>
        <shortName evidence="2">PDF</shortName>
        <ecNumber evidence="2">3.5.1.88</ecNumber>
    </recommendedName>
    <alternativeName>
        <fullName evidence="2">Polypeptide deformylase</fullName>
    </alternativeName>
</protein>
<dbReference type="STRING" id="696762.PFRI_25610"/>
<dbReference type="HAMAP" id="MF_00163">
    <property type="entry name" value="Pep_deformylase"/>
    <property type="match status" value="1"/>
</dbReference>
<feature type="binding site" evidence="2">
    <location>
        <position position="136"/>
    </location>
    <ligand>
        <name>Fe cation</name>
        <dbReference type="ChEBI" id="CHEBI:24875"/>
    </ligand>
</feature>
<dbReference type="PANTHER" id="PTHR10458">
    <property type="entry name" value="PEPTIDE DEFORMYLASE"/>
    <property type="match status" value="1"/>
</dbReference>
<evidence type="ECO:0000313" key="4">
    <source>
        <dbReference type="Proteomes" id="UP000184514"/>
    </source>
</evidence>
<keyword evidence="2" id="KW-0408">Iron</keyword>
<keyword evidence="2" id="KW-0648">Protein biosynthesis</keyword>
<dbReference type="Gene3D" id="3.90.45.10">
    <property type="entry name" value="Peptide deformylase"/>
    <property type="match status" value="1"/>
</dbReference>
<dbReference type="GO" id="GO:0006412">
    <property type="term" value="P:translation"/>
    <property type="evidence" value="ECO:0007669"/>
    <property type="project" value="UniProtKB-UniRule"/>
</dbReference>
<dbReference type="SUPFAM" id="SSF56420">
    <property type="entry name" value="Peptide deformylase"/>
    <property type="match status" value="1"/>
</dbReference>
<sequence>MSNLAIVMWPDPRLREVCTPVALVDAELEQLIGDMFETMYAAPGRGLAAPQIGVMQRLFVMDATWKEGEMSPLVCINPVTKPVGVATSTNEEACLSIVGVAADVTRPNAIELSYTDMTGAQVTTHLEGFAAICAQHEMDHLEGRVIFDHLDTDARAALETEYESLKI</sequence>
<gene>
    <name evidence="3" type="primary">def_1</name>
    <name evidence="2" type="synonym">def</name>
    <name evidence="3" type="ORF">PFRI_25610</name>
</gene>
<dbReference type="OrthoDB" id="9804313at2"/>
<dbReference type="InterPro" id="IPR023635">
    <property type="entry name" value="Peptide_deformylase"/>
</dbReference>
<dbReference type="AlphaFoldDB" id="A0A1L9NVI3"/>
<feature type="binding site" evidence="2">
    <location>
        <position position="140"/>
    </location>
    <ligand>
        <name>Fe cation</name>
        <dbReference type="ChEBI" id="CHEBI:24875"/>
    </ligand>
</feature>
<evidence type="ECO:0000256" key="2">
    <source>
        <dbReference type="HAMAP-Rule" id="MF_00163"/>
    </source>
</evidence>
<dbReference type="CDD" id="cd00487">
    <property type="entry name" value="Pep_deformylase"/>
    <property type="match status" value="1"/>
</dbReference>
<keyword evidence="4" id="KW-1185">Reference proteome</keyword>
<name>A0A1L9NVI3_9RHOB</name>
<dbReference type="InterPro" id="IPR036821">
    <property type="entry name" value="Peptide_deformylase_sf"/>
</dbReference>